<organism evidence="1 2">
    <name type="scientific">Nitrosomonas europaea (strain ATCC 19718 / CIP 103999 / KCTC 2705 / NBRC 14298)</name>
    <dbReference type="NCBI Taxonomy" id="228410"/>
    <lineage>
        <taxon>Bacteria</taxon>
        <taxon>Pseudomonadati</taxon>
        <taxon>Pseudomonadota</taxon>
        <taxon>Betaproteobacteria</taxon>
        <taxon>Nitrosomonadales</taxon>
        <taxon>Nitrosomonadaceae</taxon>
        <taxon>Nitrosomonas</taxon>
    </lineage>
</organism>
<evidence type="ECO:0000313" key="2">
    <source>
        <dbReference type="Proteomes" id="UP000001416"/>
    </source>
</evidence>
<dbReference type="KEGG" id="neu:NE0864"/>
<dbReference type="EMBL" id="AL954747">
    <property type="protein sequence ID" value="CAD84775.1"/>
    <property type="molecule type" value="Genomic_DNA"/>
</dbReference>
<dbReference type="HOGENOM" id="CLU_037503_0_0_4"/>
<accession>Q82W34</accession>
<dbReference type="eggNOG" id="COG4255">
    <property type="taxonomic scope" value="Bacteria"/>
</dbReference>
<sequence length="343" mass="39664">MNLHLFVPDIFWPDGSQTDIYQHLKLPALETILAKSNRFEVGGEVLESWLCKIFNVNKQQDWPIASILLQREKNRIEVGESYWLRADPVHLRVENNHILLGDNQILNISLKEATSFADSINEFFSDEGVTLLPLHSDRWYVKCDETPELQTFLLSQVVGKNINDLLSRGKEGAIWNSRINEIQMFLHEHPLNRNREIQGELPVNSIWIWGGGVRPSEVRTSYTGIWGNHVLVHALAEMGKVMCHDLPENADEVLNHSGNSGEQLIVLDNLQKYACYRDAYNWRNELMKMERDWFDPLFQALKKRQIQQLKLTIINESSTKDFVLTPGSLWKFWAAVRPLGTYS</sequence>
<reference evidence="1 2" key="1">
    <citation type="journal article" date="2003" name="J. Bacteriol.">
        <title>Complete genome sequence of the ammonia-oxidizing bacterium and obligate chemolithoautotroph Nitrosomonas europaea.</title>
        <authorList>
            <person name="Chain P."/>
            <person name="Lamerdin J."/>
            <person name="Larimer F."/>
            <person name="Regala W."/>
            <person name="Land M."/>
            <person name="Hauser L."/>
            <person name="Hooper A."/>
            <person name="Klotz M."/>
            <person name="Norton J."/>
            <person name="Sayavedra-Soto L."/>
            <person name="Arciero D."/>
            <person name="Hommes N."/>
            <person name="Whittaker M."/>
            <person name="Arp D."/>
        </authorList>
    </citation>
    <scope>NUCLEOTIDE SEQUENCE [LARGE SCALE GENOMIC DNA]</scope>
    <source>
        <strain evidence="2">ATCC 19718 / CIP 103999 / KCTC 2705 / NBRC 14298</strain>
    </source>
</reference>
<dbReference type="STRING" id="228410.NE0864"/>
<keyword evidence="2" id="KW-1185">Reference proteome</keyword>
<evidence type="ECO:0008006" key="3">
    <source>
        <dbReference type="Google" id="ProtNLM"/>
    </source>
</evidence>
<protein>
    <recommendedName>
        <fullName evidence="3">Regulatory protein, RpfE type</fullName>
    </recommendedName>
</protein>
<dbReference type="PIRSF" id="PIRSF015283">
    <property type="entry name" value="Regulatory_RpfE"/>
    <property type="match status" value="1"/>
</dbReference>
<dbReference type="InterPro" id="IPR016631">
    <property type="entry name" value="Regulatory_RpfE"/>
</dbReference>
<name>Q82W34_NITEU</name>
<dbReference type="OrthoDB" id="5295974at2"/>
<dbReference type="AlphaFoldDB" id="Q82W34"/>
<proteinExistence type="predicted"/>
<dbReference type="Proteomes" id="UP000001416">
    <property type="component" value="Chromosome"/>
</dbReference>
<evidence type="ECO:0000313" key="1">
    <source>
        <dbReference type="EMBL" id="CAD84775.1"/>
    </source>
</evidence>
<gene>
    <name evidence="1" type="ordered locus">NE0864</name>
</gene>